<evidence type="ECO:0000256" key="6">
    <source>
        <dbReference type="ARBA" id="ARBA00022833"/>
    </source>
</evidence>
<dbReference type="SUPFAM" id="SSF57850">
    <property type="entry name" value="RING/U-box"/>
    <property type="match status" value="1"/>
</dbReference>
<keyword evidence="3 7" id="KW-0479">Metal-binding</keyword>
<dbReference type="GO" id="GO:0005164">
    <property type="term" value="F:tumor necrosis factor receptor binding"/>
    <property type="evidence" value="ECO:0007669"/>
    <property type="project" value="TreeGrafter"/>
</dbReference>
<proteinExistence type="predicted"/>
<dbReference type="PANTHER" id="PTHR10131">
    <property type="entry name" value="TNF RECEPTOR ASSOCIATED FACTOR"/>
    <property type="match status" value="1"/>
</dbReference>
<evidence type="ECO:0000256" key="5">
    <source>
        <dbReference type="ARBA" id="ARBA00022771"/>
    </source>
</evidence>
<keyword evidence="10" id="KW-0675">Receptor</keyword>
<protein>
    <submittedName>
        <fullName evidence="10">Putative tnf receptor-associated factor</fullName>
    </submittedName>
</protein>
<dbReference type="GO" id="GO:0043122">
    <property type="term" value="P:regulation of canonical NF-kappaB signal transduction"/>
    <property type="evidence" value="ECO:0007669"/>
    <property type="project" value="TreeGrafter"/>
</dbReference>
<reference evidence="10" key="1">
    <citation type="journal article" date="2018" name="PLoS Negl. Trop. Dis.">
        <title>Sialome diversity of ticks revealed by RNAseq of single tick salivary glands.</title>
        <authorList>
            <person name="Perner J."/>
            <person name="Kropackova S."/>
            <person name="Kopacek P."/>
            <person name="Ribeiro J.M."/>
        </authorList>
    </citation>
    <scope>NUCLEOTIDE SEQUENCE</scope>
    <source>
        <strain evidence="10">Siblings of single egg batch collected in Ceske Budejovice</strain>
        <tissue evidence="10">Salivary glands</tissue>
    </source>
</reference>
<evidence type="ECO:0000313" key="10">
    <source>
        <dbReference type="EMBL" id="JAR92803.1"/>
    </source>
</evidence>
<evidence type="ECO:0000256" key="2">
    <source>
        <dbReference type="ARBA" id="ARBA00022490"/>
    </source>
</evidence>
<keyword evidence="6 7" id="KW-0862">Zinc</keyword>
<dbReference type="SUPFAM" id="SSF49599">
    <property type="entry name" value="TRAF domain-like"/>
    <property type="match status" value="1"/>
</dbReference>
<feature type="domain" description="TRAF-type" evidence="9">
    <location>
        <begin position="112"/>
        <end position="143"/>
    </location>
</feature>
<dbReference type="InterPro" id="IPR001293">
    <property type="entry name" value="Znf_TRAF"/>
</dbReference>
<sequence>MRSFCVSGFSDALDWRPILFQDPAIAHSACALCGLVSLKAIRLACGHMLCSECHVECSRQGSTCPIDEESFGDDDCVRLDISVGFIAKRRVACWNKSNGCNFEGPICGLLKHYVDCAFHVVSCPQCEVSVLRSDIVGHCKHGCHVPAVGPVVDTDRATRGYEGIEQASNEIKEALGKLSEDLSGLHTSLNLCREEVRKAERSSTEQLESQSATLIEHLSRLQMEGPSLAERGLSDVGGKVEKGCQARNLSAHTERPLNATESTVQRLHPDHQGNTFHWYLKGFAALRKAARKNRWVQTESPRHYLSGYNMSVVCTFEDPNFDFDFGLEVPNLFFHFNFYPESSDSSLERLLRKNVTFGIIHSADENLSKDLGIDLIDDDVLKMAEEAPWRSYRFMSPWGLGELERSGFVESDTLHFSFRIDN</sequence>
<keyword evidence="5 7" id="KW-0863">Zinc-finger</keyword>
<keyword evidence="2" id="KW-0963">Cytoplasm</keyword>
<evidence type="ECO:0000259" key="9">
    <source>
        <dbReference type="PROSITE" id="PS50145"/>
    </source>
</evidence>
<dbReference type="InterPro" id="IPR013083">
    <property type="entry name" value="Znf_RING/FYVE/PHD"/>
</dbReference>
<feature type="zinc finger region" description="TRAF-type" evidence="7">
    <location>
        <begin position="112"/>
        <end position="143"/>
    </location>
</feature>
<dbReference type="InterPro" id="IPR001841">
    <property type="entry name" value="Znf_RING"/>
</dbReference>
<dbReference type="Gene3D" id="3.30.40.10">
    <property type="entry name" value="Zinc/RING finger domain, C3HC4 (zinc finger)"/>
    <property type="match status" value="2"/>
</dbReference>
<evidence type="ECO:0000256" key="3">
    <source>
        <dbReference type="ARBA" id="ARBA00022723"/>
    </source>
</evidence>
<comment type="subcellular location">
    <subcellularLocation>
        <location evidence="1">Cytoplasm</location>
    </subcellularLocation>
</comment>
<dbReference type="EMBL" id="GEGO01002601">
    <property type="protein sequence ID" value="JAR92803.1"/>
    <property type="molecule type" value="Transcribed_RNA"/>
</dbReference>
<dbReference type="AlphaFoldDB" id="A0A147BPX3"/>
<dbReference type="GO" id="GO:0009898">
    <property type="term" value="C:cytoplasmic side of plasma membrane"/>
    <property type="evidence" value="ECO:0007669"/>
    <property type="project" value="TreeGrafter"/>
</dbReference>
<evidence type="ECO:0000256" key="1">
    <source>
        <dbReference type="ARBA" id="ARBA00004496"/>
    </source>
</evidence>
<evidence type="ECO:0000256" key="4">
    <source>
        <dbReference type="ARBA" id="ARBA00022737"/>
    </source>
</evidence>
<evidence type="ECO:0000259" key="8">
    <source>
        <dbReference type="PROSITE" id="PS50089"/>
    </source>
</evidence>
<accession>A0A147BPX3</accession>
<dbReference type="PROSITE" id="PS50145">
    <property type="entry name" value="ZF_TRAF"/>
    <property type="match status" value="1"/>
</dbReference>
<dbReference type="Gene3D" id="2.60.210.10">
    <property type="entry name" value="Apoptosis, Tumor Necrosis Factor Receptor Associated Protein 2, Chain A"/>
    <property type="match status" value="1"/>
</dbReference>
<dbReference type="InterPro" id="IPR008974">
    <property type="entry name" value="TRAF-like"/>
</dbReference>
<dbReference type="PROSITE" id="PS50089">
    <property type="entry name" value="ZF_RING_2"/>
    <property type="match status" value="1"/>
</dbReference>
<dbReference type="GO" id="GO:0008270">
    <property type="term" value="F:zinc ion binding"/>
    <property type="evidence" value="ECO:0007669"/>
    <property type="project" value="UniProtKB-KW"/>
</dbReference>
<name>A0A147BPX3_IXORI</name>
<dbReference type="PANTHER" id="PTHR10131:SF138">
    <property type="entry name" value="RE66324P"/>
    <property type="match status" value="1"/>
</dbReference>
<evidence type="ECO:0000256" key="7">
    <source>
        <dbReference type="PROSITE-ProRule" id="PRU00207"/>
    </source>
</evidence>
<organism evidence="10">
    <name type="scientific">Ixodes ricinus</name>
    <name type="common">Common tick</name>
    <name type="synonym">Acarus ricinus</name>
    <dbReference type="NCBI Taxonomy" id="34613"/>
    <lineage>
        <taxon>Eukaryota</taxon>
        <taxon>Metazoa</taxon>
        <taxon>Ecdysozoa</taxon>
        <taxon>Arthropoda</taxon>
        <taxon>Chelicerata</taxon>
        <taxon>Arachnida</taxon>
        <taxon>Acari</taxon>
        <taxon>Parasitiformes</taxon>
        <taxon>Ixodida</taxon>
        <taxon>Ixodoidea</taxon>
        <taxon>Ixodidae</taxon>
        <taxon>Ixodinae</taxon>
        <taxon>Ixodes</taxon>
    </lineage>
</organism>
<keyword evidence="4" id="KW-0677">Repeat</keyword>
<dbReference type="GO" id="GO:0005737">
    <property type="term" value="C:cytoplasm"/>
    <property type="evidence" value="ECO:0007669"/>
    <property type="project" value="UniProtKB-SubCell"/>
</dbReference>
<feature type="domain" description="RING-type" evidence="8">
    <location>
        <begin position="30"/>
        <end position="68"/>
    </location>
</feature>